<dbReference type="AlphaFoldDB" id="A0A1G9I388"/>
<dbReference type="NCBIfam" id="NF033495">
    <property type="entry name" value="phage_BC1881"/>
    <property type="match status" value="1"/>
</dbReference>
<dbReference type="OrthoDB" id="9940069at2"/>
<dbReference type="Proteomes" id="UP000198718">
    <property type="component" value="Unassembled WGS sequence"/>
</dbReference>
<sequence length="62" mass="7013">MFIKKTSSLSNFSSEELMKELATRKNSSILKMNSNQQFQVKNGQKRIKEKGPAIVLVIREGA</sequence>
<reference evidence="1 2" key="1">
    <citation type="submission" date="2016-10" db="EMBL/GenBank/DDBJ databases">
        <authorList>
            <person name="de Groot N.N."/>
        </authorList>
    </citation>
    <scope>NUCLEOTIDE SEQUENCE [LARGE SCALE GENOMIC DNA]</scope>
    <source>
        <strain evidence="1 2">DSM 18346</strain>
    </source>
</reference>
<evidence type="ECO:0000313" key="1">
    <source>
        <dbReference type="EMBL" id="SDL19374.1"/>
    </source>
</evidence>
<evidence type="ECO:0000313" key="2">
    <source>
        <dbReference type="Proteomes" id="UP000198718"/>
    </source>
</evidence>
<dbReference type="RefSeq" id="WP_090554693.1">
    <property type="nucleotide sequence ID" value="NZ_FNFP01000010.1"/>
</dbReference>
<gene>
    <name evidence="1" type="ORF">SAMN05660472_02777</name>
</gene>
<accession>A0A1G9I388</accession>
<dbReference type="EMBL" id="FNFP01000010">
    <property type="protein sequence ID" value="SDL19374.1"/>
    <property type="molecule type" value="Genomic_DNA"/>
</dbReference>
<dbReference type="InterPro" id="IPR047901">
    <property type="entry name" value="BC1881-like"/>
</dbReference>
<keyword evidence="2" id="KW-1185">Reference proteome</keyword>
<dbReference type="STRING" id="393762.SAMN05660472_02777"/>
<protein>
    <submittedName>
        <fullName evidence="1">Uncharacterized protein</fullName>
    </submittedName>
</protein>
<proteinExistence type="predicted"/>
<organism evidence="1 2">
    <name type="scientific">Natronincola ferrireducens</name>
    <dbReference type="NCBI Taxonomy" id="393762"/>
    <lineage>
        <taxon>Bacteria</taxon>
        <taxon>Bacillati</taxon>
        <taxon>Bacillota</taxon>
        <taxon>Clostridia</taxon>
        <taxon>Peptostreptococcales</taxon>
        <taxon>Natronincolaceae</taxon>
        <taxon>Natronincola</taxon>
    </lineage>
</organism>
<name>A0A1G9I388_9FIRM</name>